<evidence type="ECO:0000313" key="11">
    <source>
        <dbReference type="Proteomes" id="UP000815325"/>
    </source>
</evidence>
<evidence type="ECO:0000256" key="1">
    <source>
        <dbReference type="ARBA" id="ARBA00004141"/>
    </source>
</evidence>
<proteinExistence type="inferred from homology"/>
<dbReference type="Pfam" id="PF07690">
    <property type="entry name" value="MFS_1"/>
    <property type="match status" value="1"/>
</dbReference>
<dbReference type="InterPro" id="IPR011701">
    <property type="entry name" value="MFS"/>
</dbReference>
<dbReference type="InterPro" id="IPR020846">
    <property type="entry name" value="MFS_dom"/>
</dbReference>
<keyword evidence="11" id="KW-1185">Reference proteome</keyword>
<dbReference type="EMBL" id="MU069861">
    <property type="protein sequence ID" value="KAF5832605.1"/>
    <property type="molecule type" value="Genomic_DNA"/>
</dbReference>
<feature type="transmembrane region" description="Helical" evidence="8">
    <location>
        <begin position="359"/>
        <end position="377"/>
    </location>
</feature>
<keyword evidence="7 8" id="KW-0472">Membrane</keyword>
<evidence type="ECO:0000256" key="3">
    <source>
        <dbReference type="ARBA" id="ARBA00022448"/>
    </source>
</evidence>
<dbReference type="Gene3D" id="1.20.1250.20">
    <property type="entry name" value="MFS general substrate transporter like domains"/>
    <property type="match status" value="2"/>
</dbReference>
<feature type="transmembrane region" description="Helical" evidence="8">
    <location>
        <begin position="203"/>
        <end position="225"/>
    </location>
</feature>
<name>A0ABQ7GDD2_DUNSA</name>
<feature type="transmembrane region" description="Helical" evidence="8">
    <location>
        <begin position="164"/>
        <end position="191"/>
    </location>
</feature>
<keyword evidence="5 8" id="KW-0812">Transmembrane</keyword>
<dbReference type="InterPro" id="IPR036259">
    <property type="entry name" value="MFS_trans_sf"/>
</dbReference>
<feature type="transmembrane region" description="Helical" evidence="8">
    <location>
        <begin position="231"/>
        <end position="251"/>
    </location>
</feature>
<evidence type="ECO:0000256" key="6">
    <source>
        <dbReference type="ARBA" id="ARBA00022989"/>
    </source>
</evidence>
<sequence>MQHKLQRMTLKHKNVPPGIDLLHQLSGRRSYTWYKASVLVLTFLCYAGYHASRKPPSIVKSVLKGEGNIVASTAPGNGRSLLVDQKTAVTSQAGWAPFNEEGGQALLGGVDLAFLGTYALGMFFAGHLGDRMDLRRFLSAGMLGSGIFTTLFGLGYVWDVHLLSYYVLVSVIAGLFQSTGWPSVVSIVANWSGKGKRGLIMGIWNAHTSVGNIVGTVTAAALLSWGWGWSFMMLGFLMIALSALMYFFLVVQPSDIGLPGPDAADYEKPSAHGSESHEGINFWDAWRIPGVLSYALCLFFAKLIAYTFLYWLPFYIKSTPIQNQMLTPKEAGDLSVLFDVGGVAGGVIAGHLSDRSGASAIVSMSFTMLSIPVLWMYRNFGHT</sequence>
<evidence type="ECO:0000259" key="9">
    <source>
        <dbReference type="PROSITE" id="PS50850"/>
    </source>
</evidence>
<evidence type="ECO:0000256" key="2">
    <source>
        <dbReference type="ARBA" id="ARBA00009598"/>
    </source>
</evidence>
<dbReference type="PROSITE" id="PS50850">
    <property type="entry name" value="MFS"/>
    <property type="match status" value="1"/>
</dbReference>
<keyword evidence="3" id="KW-0813">Transport</keyword>
<protein>
    <submittedName>
        <fullName evidence="10">Major facilitator superfamily domain-containing protein</fullName>
    </submittedName>
</protein>
<gene>
    <name evidence="10" type="ORF">DUNSADRAFT_11447</name>
</gene>
<feature type="transmembrane region" description="Helical" evidence="8">
    <location>
        <begin position="105"/>
        <end position="125"/>
    </location>
</feature>
<dbReference type="PANTHER" id="PTHR43184">
    <property type="entry name" value="MAJOR FACILITATOR SUPERFAMILY TRANSPORTER 16, ISOFORM B"/>
    <property type="match status" value="1"/>
</dbReference>
<keyword evidence="4" id="KW-0762">Sugar transport</keyword>
<evidence type="ECO:0000256" key="8">
    <source>
        <dbReference type="SAM" id="Phobius"/>
    </source>
</evidence>
<dbReference type="SUPFAM" id="SSF103473">
    <property type="entry name" value="MFS general substrate transporter"/>
    <property type="match status" value="1"/>
</dbReference>
<evidence type="ECO:0000256" key="5">
    <source>
        <dbReference type="ARBA" id="ARBA00022692"/>
    </source>
</evidence>
<organism evidence="10 11">
    <name type="scientific">Dunaliella salina</name>
    <name type="common">Green alga</name>
    <name type="synonym">Protococcus salinus</name>
    <dbReference type="NCBI Taxonomy" id="3046"/>
    <lineage>
        <taxon>Eukaryota</taxon>
        <taxon>Viridiplantae</taxon>
        <taxon>Chlorophyta</taxon>
        <taxon>core chlorophytes</taxon>
        <taxon>Chlorophyceae</taxon>
        <taxon>CS clade</taxon>
        <taxon>Chlamydomonadales</taxon>
        <taxon>Dunaliellaceae</taxon>
        <taxon>Dunaliella</taxon>
    </lineage>
</organism>
<accession>A0ABQ7GDD2</accession>
<feature type="transmembrane region" description="Helical" evidence="8">
    <location>
        <begin position="137"/>
        <end position="158"/>
    </location>
</feature>
<dbReference type="PIRSF" id="PIRSF002808">
    <property type="entry name" value="Hexose_phosphate_transp"/>
    <property type="match status" value="1"/>
</dbReference>
<evidence type="ECO:0000256" key="7">
    <source>
        <dbReference type="ARBA" id="ARBA00023136"/>
    </source>
</evidence>
<comment type="caution">
    <text evidence="10">The sequence shown here is derived from an EMBL/GenBank/DDBJ whole genome shotgun (WGS) entry which is preliminary data.</text>
</comment>
<feature type="transmembrane region" description="Helical" evidence="8">
    <location>
        <begin position="31"/>
        <end position="49"/>
    </location>
</feature>
<comment type="similarity">
    <text evidence="2">Belongs to the major facilitator superfamily. Organophosphate:Pi antiporter (OPA) (TC 2.A.1.4) family.</text>
</comment>
<feature type="transmembrane region" description="Helical" evidence="8">
    <location>
        <begin position="291"/>
        <end position="314"/>
    </location>
</feature>
<evidence type="ECO:0000313" key="10">
    <source>
        <dbReference type="EMBL" id="KAF5832605.1"/>
    </source>
</evidence>
<reference evidence="10" key="1">
    <citation type="submission" date="2017-08" db="EMBL/GenBank/DDBJ databases">
        <authorList>
            <person name="Polle J.E."/>
            <person name="Barry K."/>
            <person name="Cushman J."/>
            <person name="Schmutz J."/>
            <person name="Tran D."/>
            <person name="Hathwaick L.T."/>
            <person name="Yim W.C."/>
            <person name="Jenkins J."/>
            <person name="Mckie-Krisberg Z.M."/>
            <person name="Prochnik S."/>
            <person name="Lindquist E."/>
            <person name="Dockter R.B."/>
            <person name="Adam C."/>
            <person name="Molina H."/>
            <person name="Bunkerborg J."/>
            <person name="Jin E."/>
            <person name="Buchheim M."/>
            <person name="Magnuson J."/>
        </authorList>
    </citation>
    <scope>NUCLEOTIDE SEQUENCE</scope>
    <source>
        <strain evidence="10">CCAP 19/18</strain>
    </source>
</reference>
<dbReference type="PANTHER" id="PTHR43184:SF12">
    <property type="entry name" value="SUGAR PHOSPHATE EXCHANGER 3"/>
    <property type="match status" value="1"/>
</dbReference>
<keyword evidence="6 8" id="KW-1133">Transmembrane helix</keyword>
<evidence type="ECO:0000256" key="4">
    <source>
        <dbReference type="ARBA" id="ARBA00022597"/>
    </source>
</evidence>
<dbReference type="InterPro" id="IPR000849">
    <property type="entry name" value="Sugar_P_transporter"/>
</dbReference>
<comment type="subcellular location">
    <subcellularLocation>
        <location evidence="1">Membrane</location>
        <topology evidence="1">Multi-pass membrane protein</topology>
    </subcellularLocation>
</comment>
<feature type="domain" description="Major facilitator superfamily (MFS) profile" evidence="9">
    <location>
        <begin position="40"/>
        <end position="383"/>
    </location>
</feature>
<dbReference type="Proteomes" id="UP000815325">
    <property type="component" value="Unassembled WGS sequence"/>
</dbReference>